<protein>
    <submittedName>
        <fullName evidence="2">Uncharacterized protein</fullName>
    </submittedName>
</protein>
<feature type="transmembrane region" description="Helical" evidence="1">
    <location>
        <begin position="34"/>
        <end position="58"/>
    </location>
</feature>
<keyword evidence="1" id="KW-0812">Transmembrane</keyword>
<dbReference type="AlphaFoldDB" id="A0A2P2MVQ6"/>
<sequence>MARQQSLTSLLTLMGAYREELEYTVVSNLINVTFSHLSFSLYFTFAFFICLHSSYLCFTDKF</sequence>
<keyword evidence="1" id="KW-1133">Transmembrane helix</keyword>
<dbReference type="EMBL" id="GGEC01053815">
    <property type="protein sequence ID" value="MBX34299.1"/>
    <property type="molecule type" value="Transcribed_RNA"/>
</dbReference>
<reference evidence="2" key="1">
    <citation type="submission" date="2018-02" db="EMBL/GenBank/DDBJ databases">
        <title>Rhizophora mucronata_Transcriptome.</title>
        <authorList>
            <person name="Meera S.P."/>
            <person name="Sreeshan A."/>
            <person name="Augustine A."/>
        </authorList>
    </citation>
    <scope>NUCLEOTIDE SEQUENCE</scope>
    <source>
        <tissue evidence="2">Leaf</tissue>
    </source>
</reference>
<evidence type="ECO:0000256" key="1">
    <source>
        <dbReference type="SAM" id="Phobius"/>
    </source>
</evidence>
<proteinExistence type="predicted"/>
<name>A0A2P2MVQ6_RHIMU</name>
<keyword evidence="1" id="KW-0472">Membrane</keyword>
<accession>A0A2P2MVQ6</accession>
<evidence type="ECO:0000313" key="2">
    <source>
        <dbReference type="EMBL" id="MBX34299.1"/>
    </source>
</evidence>
<organism evidence="2">
    <name type="scientific">Rhizophora mucronata</name>
    <name type="common">Asiatic mangrove</name>
    <dbReference type="NCBI Taxonomy" id="61149"/>
    <lineage>
        <taxon>Eukaryota</taxon>
        <taxon>Viridiplantae</taxon>
        <taxon>Streptophyta</taxon>
        <taxon>Embryophyta</taxon>
        <taxon>Tracheophyta</taxon>
        <taxon>Spermatophyta</taxon>
        <taxon>Magnoliopsida</taxon>
        <taxon>eudicotyledons</taxon>
        <taxon>Gunneridae</taxon>
        <taxon>Pentapetalae</taxon>
        <taxon>rosids</taxon>
        <taxon>fabids</taxon>
        <taxon>Malpighiales</taxon>
        <taxon>Rhizophoraceae</taxon>
        <taxon>Rhizophora</taxon>
    </lineage>
</organism>